<dbReference type="AlphaFoldDB" id="A0AAV9WSV7"/>
<sequence length="310" mass="35061">MKSRTSQASNGQLKQSLETVYCICRRPDTGKWMIGCDGCDDWFHGECVSLQPTDEDLVDQYFCPGCQEKGFGVTTWKRKCRLPTCHRPAATAKDPPSKYCSPEHGIEFFKSKYPLADYSAGELSALVGAVNDATSFRKLGDGVPAPESPTSRSKIESLLSLDVEKLGPQKDAVNLRRSRVNTRSKFISMAKDRQKRVGDELRNEGDQAVKGNKEICGFDNRLAMDDEEFEVWCETEEGRTVFSQGLISGRDGLCTKKKCEKHKYWLRIAMEDIELEERLIGECSTMILNEETGLRQRQNTKSLMENQRSR</sequence>
<dbReference type="Proteomes" id="UP001365542">
    <property type="component" value="Unassembled WGS sequence"/>
</dbReference>
<dbReference type="Pfam" id="PF00628">
    <property type="entry name" value="PHD"/>
    <property type="match status" value="1"/>
</dbReference>
<dbReference type="PROSITE" id="PS50016">
    <property type="entry name" value="ZF_PHD_2"/>
    <property type="match status" value="1"/>
</dbReference>
<dbReference type="CDD" id="cd16039">
    <property type="entry name" value="PHD_SPP1"/>
    <property type="match status" value="1"/>
</dbReference>
<dbReference type="InterPro" id="IPR013083">
    <property type="entry name" value="Znf_RING/FYVE/PHD"/>
</dbReference>
<keyword evidence="5" id="KW-0539">Nucleus</keyword>
<dbReference type="EMBL" id="JAVHJO010000019">
    <property type="protein sequence ID" value="KAK6523300.1"/>
    <property type="molecule type" value="Genomic_DNA"/>
</dbReference>
<keyword evidence="4" id="KW-0862">Zinc</keyword>
<dbReference type="InterPro" id="IPR011011">
    <property type="entry name" value="Znf_FYVE_PHD"/>
</dbReference>
<dbReference type="InterPro" id="IPR037869">
    <property type="entry name" value="Spp1/CFP1"/>
</dbReference>
<proteinExistence type="predicted"/>
<dbReference type="Gene3D" id="3.30.40.10">
    <property type="entry name" value="Zinc/RING finger domain, C3HC4 (zinc finger)"/>
    <property type="match status" value="1"/>
</dbReference>
<dbReference type="GO" id="GO:0008270">
    <property type="term" value="F:zinc ion binding"/>
    <property type="evidence" value="ECO:0007669"/>
    <property type="project" value="UniProtKB-KW"/>
</dbReference>
<dbReference type="GO" id="GO:0045893">
    <property type="term" value="P:positive regulation of DNA-templated transcription"/>
    <property type="evidence" value="ECO:0007669"/>
    <property type="project" value="TreeGrafter"/>
</dbReference>
<dbReference type="SUPFAM" id="SSF57903">
    <property type="entry name" value="FYVE/PHD zinc finger"/>
    <property type="match status" value="1"/>
</dbReference>
<evidence type="ECO:0000259" key="7">
    <source>
        <dbReference type="PROSITE" id="PS50016"/>
    </source>
</evidence>
<evidence type="ECO:0000313" key="8">
    <source>
        <dbReference type="EMBL" id="KAK6523300.1"/>
    </source>
</evidence>
<dbReference type="PANTHER" id="PTHR46174">
    <property type="entry name" value="CXXC-TYPE ZINC FINGER PROTEIN 1"/>
    <property type="match status" value="1"/>
</dbReference>
<evidence type="ECO:0000256" key="3">
    <source>
        <dbReference type="ARBA" id="ARBA00022771"/>
    </source>
</evidence>
<dbReference type="InterPro" id="IPR019786">
    <property type="entry name" value="Zinc_finger_PHD-type_CS"/>
</dbReference>
<evidence type="ECO:0000256" key="6">
    <source>
        <dbReference type="PROSITE-ProRule" id="PRU00146"/>
    </source>
</evidence>
<feature type="domain" description="PHD-type" evidence="7">
    <location>
        <begin position="19"/>
        <end position="69"/>
    </location>
</feature>
<evidence type="ECO:0000313" key="9">
    <source>
        <dbReference type="Proteomes" id="UP001365542"/>
    </source>
</evidence>
<dbReference type="SMART" id="SM00249">
    <property type="entry name" value="PHD"/>
    <property type="match status" value="1"/>
</dbReference>
<dbReference type="PROSITE" id="PS01359">
    <property type="entry name" value="ZF_PHD_1"/>
    <property type="match status" value="1"/>
</dbReference>
<comment type="subcellular location">
    <subcellularLocation>
        <location evidence="1">Nucleus</location>
    </subcellularLocation>
</comment>
<dbReference type="InterPro" id="IPR001965">
    <property type="entry name" value="Znf_PHD"/>
</dbReference>
<keyword evidence="2" id="KW-0479">Metal-binding</keyword>
<evidence type="ECO:0000256" key="5">
    <source>
        <dbReference type="ARBA" id="ARBA00023242"/>
    </source>
</evidence>
<evidence type="ECO:0000256" key="1">
    <source>
        <dbReference type="ARBA" id="ARBA00004123"/>
    </source>
</evidence>
<accession>A0AAV9WSV7</accession>
<keyword evidence="3 6" id="KW-0863">Zinc-finger</keyword>
<gene>
    <name evidence="8" type="ORF">TWF694_006185</name>
</gene>
<dbReference type="InterPro" id="IPR019787">
    <property type="entry name" value="Znf_PHD-finger"/>
</dbReference>
<name>A0AAV9WSV7_9PEZI</name>
<dbReference type="GO" id="GO:0048188">
    <property type="term" value="C:Set1C/COMPASS complex"/>
    <property type="evidence" value="ECO:0007669"/>
    <property type="project" value="InterPro"/>
</dbReference>
<keyword evidence="9" id="KW-1185">Reference proteome</keyword>
<evidence type="ECO:0000256" key="4">
    <source>
        <dbReference type="ARBA" id="ARBA00022833"/>
    </source>
</evidence>
<organism evidence="8 9">
    <name type="scientific">Orbilia ellipsospora</name>
    <dbReference type="NCBI Taxonomy" id="2528407"/>
    <lineage>
        <taxon>Eukaryota</taxon>
        <taxon>Fungi</taxon>
        <taxon>Dikarya</taxon>
        <taxon>Ascomycota</taxon>
        <taxon>Pezizomycotina</taxon>
        <taxon>Orbiliomycetes</taxon>
        <taxon>Orbiliales</taxon>
        <taxon>Orbiliaceae</taxon>
        <taxon>Orbilia</taxon>
    </lineage>
</organism>
<protein>
    <recommendedName>
        <fullName evidence="7">PHD-type domain-containing protein</fullName>
    </recommendedName>
</protein>
<evidence type="ECO:0000256" key="2">
    <source>
        <dbReference type="ARBA" id="ARBA00022723"/>
    </source>
</evidence>
<dbReference type="PANTHER" id="PTHR46174:SF1">
    <property type="entry name" value="CXXC-TYPE ZINC FINGER PROTEIN 1"/>
    <property type="match status" value="1"/>
</dbReference>
<comment type="caution">
    <text evidence="8">The sequence shown here is derived from an EMBL/GenBank/DDBJ whole genome shotgun (WGS) entry which is preliminary data.</text>
</comment>
<reference evidence="8 9" key="1">
    <citation type="submission" date="2019-10" db="EMBL/GenBank/DDBJ databases">
        <authorList>
            <person name="Palmer J.M."/>
        </authorList>
    </citation>
    <scope>NUCLEOTIDE SEQUENCE [LARGE SCALE GENOMIC DNA]</scope>
    <source>
        <strain evidence="8 9">TWF694</strain>
    </source>
</reference>